<reference evidence="2 3" key="2">
    <citation type="journal article" date="2016" name="ISME J.">
        <title>Physiological and genomic characterization of two novel marine thaumarchaeal strains indicates niche differentiation.</title>
        <authorList>
            <person name="Bayer B."/>
            <person name="Vojvoda J."/>
            <person name="Offre P."/>
            <person name="Alves R.J."/>
            <person name="Elisabeth N.H."/>
            <person name="Garcia J.A."/>
            <person name="Volland J.M."/>
            <person name="Srivastava A."/>
            <person name="Schleper C."/>
            <person name="Herndl G.J."/>
        </authorList>
    </citation>
    <scope>NUCLEOTIDE SEQUENCE [LARGE SCALE GENOMIC DNA]</scope>
    <source>
        <strain evidence="2 3">D3C</strain>
    </source>
</reference>
<gene>
    <name evidence="2" type="ORF">NPIRD3C_0843</name>
</gene>
<sequence length="372" mass="40563">MIVLMTKTTVLTIFSALILFAGTSMAFELLPQAEALKGQGVPSAKFGIGTKGVVCGDKLCSEVEKEQPKKVKKESTEPKKKEEVKTEPKKKEVKTETKPTDPTKKESIKTEKKDSEKDKIAQKTAAEKQRYDELTLPPRTIVTKTITSMQDSGLGHENHQLAIIFPPSDKVYRGMLTYVASEPVQLVALHGPLAPGEEQGQAIWSPDGETKFALTFIPKNTAAGTWHFAGNAIAVHTMNEEPFTISYTAAYRERALSNVVKSETITSSQDPGLGHENHQIAVLLPPRDRAYFGTLGFAASEPVQLVALHGPLQPGQEQGQAIWSPDGETKFGLTFIDKDTSSGTWQFAGHAIAVHTMNQEPFTISYSIATGQ</sequence>
<feature type="region of interest" description="Disordered" evidence="1">
    <location>
        <begin position="65"/>
        <end position="132"/>
    </location>
</feature>
<dbReference type="AlphaFoldDB" id="A0A0C5BYM8"/>
<dbReference type="STRING" id="1582439.NPIRD3C_0843"/>
<organism evidence="2 3">
    <name type="scientific">Nitrosopumilus piranensis</name>
    <dbReference type="NCBI Taxonomy" id="1582439"/>
    <lineage>
        <taxon>Archaea</taxon>
        <taxon>Nitrososphaerota</taxon>
        <taxon>Nitrososphaeria</taxon>
        <taxon>Nitrosopumilales</taxon>
        <taxon>Nitrosopumilaceae</taxon>
        <taxon>Nitrosopumilus</taxon>
    </lineage>
</organism>
<name>A0A0C5BYM8_9ARCH</name>
<evidence type="ECO:0000256" key="1">
    <source>
        <dbReference type="SAM" id="MobiDB-lite"/>
    </source>
</evidence>
<dbReference type="KEGG" id="nid:NPIRD3C_0843"/>
<protein>
    <submittedName>
        <fullName evidence="2">Uncharacterized protein</fullName>
    </submittedName>
</protein>
<proteinExistence type="predicted"/>
<evidence type="ECO:0000313" key="3">
    <source>
        <dbReference type="Proteomes" id="UP000032027"/>
    </source>
</evidence>
<reference evidence="3" key="1">
    <citation type="submission" date="2015-02" db="EMBL/GenBank/DDBJ databases">
        <title>Characterization of two novel Thaumarchaeota isolated from the Northern Adriatic Sea.</title>
        <authorList>
            <person name="Bayer B."/>
            <person name="Vojvoda J."/>
            <person name="Offre P."/>
            <person name="Srivastava A."/>
            <person name="Elisabeth N."/>
            <person name="Garcia J.A.L."/>
            <person name="Schleper C."/>
            <person name="Herndl G.J."/>
        </authorList>
    </citation>
    <scope>NUCLEOTIDE SEQUENCE [LARGE SCALE GENOMIC DNA]</scope>
    <source>
        <strain evidence="3">D3C</strain>
    </source>
</reference>
<dbReference type="PATRIC" id="fig|1582439.9.peg.865"/>
<accession>A0A0C5BYM8</accession>
<dbReference type="EMBL" id="CP010868">
    <property type="protein sequence ID" value="AJM92055.1"/>
    <property type="molecule type" value="Genomic_DNA"/>
</dbReference>
<evidence type="ECO:0000313" key="2">
    <source>
        <dbReference type="EMBL" id="AJM92055.1"/>
    </source>
</evidence>
<dbReference type="HOGENOM" id="CLU_807986_0_0_2"/>
<dbReference type="Proteomes" id="UP000032027">
    <property type="component" value="Chromosome"/>
</dbReference>
<reference evidence="2 3" key="3">
    <citation type="journal article" date="2019" name="Int. J. Syst. Evol. Microbiol.">
        <title>Nitrosopumilus adriaticus sp. nov. and Nitrosopumilus piranensis sp. nov., two ammonia-oxidizing archaea from the Adriatic Sea and members of the class Nitrososphaeria.</title>
        <authorList>
            <person name="Bayer B."/>
            <person name="Vojvoda J."/>
            <person name="Reinthaler T."/>
            <person name="Reyes C."/>
            <person name="Pinto M."/>
            <person name="Herndl G.J."/>
        </authorList>
    </citation>
    <scope>NUCLEOTIDE SEQUENCE [LARGE SCALE GENOMIC DNA]</scope>
    <source>
        <strain evidence="2 3">D3C</strain>
    </source>
</reference>
<keyword evidence="3" id="KW-1185">Reference proteome</keyword>